<comment type="similarity">
    <text evidence="1">Belongs to the short-chain dehydrogenases/reductases (SDR) family.</text>
</comment>
<dbReference type="PANTHER" id="PTHR44196">
    <property type="entry name" value="DEHYDROGENASE/REDUCTASE SDR FAMILY MEMBER 7B"/>
    <property type="match status" value="1"/>
</dbReference>
<evidence type="ECO:0000313" key="4">
    <source>
        <dbReference type="Proteomes" id="UP000068243"/>
    </source>
</evidence>
<dbReference type="VEuPathDB" id="FungiDB:ATCC64974_79590"/>
<evidence type="ECO:0000256" key="1">
    <source>
        <dbReference type="ARBA" id="ARBA00006484"/>
    </source>
</evidence>
<dbReference type="VEuPathDB" id="FungiDB:An04g03860"/>
<reference evidence="4" key="1">
    <citation type="journal article" date="2016" name="Genome Announc.">
        <title>Draft genome sequence of Aspergillus niger strain An76.</title>
        <authorList>
            <person name="Gong W."/>
            <person name="Cheng Z."/>
            <person name="Zhang H."/>
            <person name="Liu L."/>
            <person name="Gao P."/>
            <person name="Wang L."/>
        </authorList>
    </citation>
    <scope>NUCLEOTIDE SEQUENCE [LARGE SCALE GENOMIC DNA]</scope>
    <source>
        <strain evidence="4">An76</strain>
    </source>
</reference>
<dbReference type="GO" id="GO:0016491">
    <property type="term" value="F:oxidoreductase activity"/>
    <property type="evidence" value="ECO:0007669"/>
    <property type="project" value="UniProtKB-KW"/>
</dbReference>
<dbReference type="VEuPathDB" id="FungiDB:ASPNIDRAFT2_1146539"/>
<evidence type="ECO:0000313" key="3">
    <source>
        <dbReference type="EMBL" id="GAQ37766.1"/>
    </source>
</evidence>
<accession>A0A100IBV4</accession>
<gene>
    <name evidence="3" type="ORF">ABL_02301</name>
</gene>
<dbReference type="EMBL" id="BCMY01000003">
    <property type="protein sequence ID" value="GAQ37766.1"/>
    <property type="molecule type" value="Genomic_DNA"/>
</dbReference>
<comment type="caution">
    <text evidence="3">The sequence shown here is derived from an EMBL/GenBank/DDBJ whole genome shotgun (WGS) entry which is preliminary data.</text>
</comment>
<dbReference type="Gene3D" id="3.40.50.720">
    <property type="entry name" value="NAD(P)-binding Rossmann-like Domain"/>
    <property type="match status" value="1"/>
</dbReference>
<keyword evidence="2" id="KW-0560">Oxidoreductase</keyword>
<evidence type="ECO:0000256" key="2">
    <source>
        <dbReference type="ARBA" id="ARBA00023002"/>
    </source>
</evidence>
<organism evidence="3 4">
    <name type="scientific">Aspergillus niger</name>
    <dbReference type="NCBI Taxonomy" id="5061"/>
    <lineage>
        <taxon>Eukaryota</taxon>
        <taxon>Fungi</taxon>
        <taxon>Dikarya</taxon>
        <taxon>Ascomycota</taxon>
        <taxon>Pezizomycotina</taxon>
        <taxon>Eurotiomycetes</taxon>
        <taxon>Eurotiomycetidae</taxon>
        <taxon>Eurotiales</taxon>
        <taxon>Aspergillaceae</taxon>
        <taxon>Aspergillus</taxon>
        <taxon>Aspergillus subgen. Circumdati</taxon>
    </lineage>
</organism>
<dbReference type="PANTHER" id="PTHR44196:SF1">
    <property type="entry name" value="DEHYDROGENASE_REDUCTASE SDR FAMILY MEMBER 7B"/>
    <property type="match status" value="1"/>
</dbReference>
<dbReference type="VEuPathDB" id="FungiDB:M747DRAFT_295893"/>
<dbReference type="InterPro" id="IPR002347">
    <property type="entry name" value="SDR_fam"/>
</dbReference>
<dbReference type="Proteomes" id="UP000068243">
    <property type="component" value="Unassembled WGS sequence"/>
</dbReference>
<dbReference type="GO" id="GO:0016020">
    <property type="term" value="C:membrane"/>
    <property type="evidence" value="ECO:0007669"/>
    <property type="project" value="TreeGrafter"/>
</dbReference>
<sequence length="130" mass="14210">MKPFLITGANGGLGYATAKQLAITSKYPTYPKAAAIYIREQFGSLDILVYNGGIDRSSDPNATLRDTYRAVFETNIFGVVVVTDAFLPLLRASKYSDRRISDVTSGLGQIGIAYSPTSEYNAKIWELPAY</sequence>
<name>A0A100IBV4_ASPNG</name>
<dbReference type="InterPro" id="IPR036291">
    <property type="entry name" value="NAD(P)-bd_dom_sf"/>
</dbReference>
<proteinExistence type="inferred from homology"/>
<dbReference type="OrthoDB" id="191139at2759"/>
<dbReference type="PRINTS" id="PR00081">
    <property type="entry name" value="GDHRDH"/>
</dbReference>
<protein>
    <submittedName>
        <fullName evidence="3">Short-chain dehydrogenase</fullName>
    </submittedName>
</protein>
<dbReference type="AlphaFoldDB" id="A0A100IBV4"/>
<dbReference type="Pfam" id="PF00106">
    <property type="entry name" value="adh_short"/>
    <property type="match status" value="1"/>
</dbReference>
<dbReference type="SUPFAM" id="SSF51735">
    <property type="entry name" value="NAD(P)-binding Rossmann-fold domains"/>
    <property type="match status" value="1"/>
</dbReference>